<feature type="binding site" evidence="5">
    <location>
        <begin position="253"/>
        <end position="258"/>
    </location>
    <ligand>
        <name>UDP</name>
        <dbReference type="ChEBI" id="CHEBI:58223"/>
    </ligand>
</feature>
<evidence type="ECO:0000256" key="3">
    <source>
        <dbReference type="ARBA" id="ARBA00022679"/>
    </source>
</evidence>
<comment type="function">
    <text evidence="5">Required for polymorphic O-glycosylation of the serine-rich repeat protein in this bacteria. Catalyzes the second step in glycosylation by transferring a sugar from a UDP-activated sugar to the terminal GlcNAc moiety of the 3-O-(N-acetyl-alpha-D-glucosaminyl)-L-seryl-[protein] resulting from the first glycosylation step.</text>
</comment>
<dbReference type="EMBL" id="JACIUY010000057">
    <property type="protein sequence ID" value="MBB1086256.1"/>
    <property type="molecule type" value="Genomic_DNA"/>
</dbReference>
<dbReference type="AlphaFoldDB" id="A0A7W3TZP1"/>
<evidence type="ECO:0000313" key="8">
    <source>
        <dbReference type="EMBL" id="MBB1086256.1"/>
    </source>
</evidence>
<comment type="domain">
    <text evidence="5">Dimerizes via the C-terminus; dimerization is required for tetramer formation. Binds protein substrate via an exposed loop in the N-terminus.</text>
</comment>
<comment type="pathway">
    <text evidence="1 5">Protein modification; protein glycosylation.</text>
</comment>
<dbReference type="GO" id="GO:0035251">
    <property type="term" value="F:UDP-glucosyltransferase activity"/>
    <property type="evidence" value="ECO:0007669"/>
    <property type="project" value="InterPro"/>
</dbReference>
<dbReference type="InterPro" id="IPR058591">
    <property type="entry name" value="Gtf3_N"/>
</dbReference>
<evidence type="ECO:0000256" key="1">
    <source>
        <dbReference type="ARBA" id="ARBA00004922"/>
    </source>
</evidence>
<evidence type="ECO:0000256" key="2">
    <source>
        <dbReference type="ARBA" id="ARBA00022676"/>
    </source>
</evidence>
<keyword evidence="2 5" id="KW-0328">Glycosyltransferase</keyword>
<dbReference type="HAMAP" id="MF_00841">
    <property type="entry name" value="Gtf3"/>
    <property type="match status" value="1"/>
</dbReference>
<dbReference type="SUPFAM" id="SSF53756">
    <property type="entry name" value="UDP-Glycosyltransferase/glycogen phosphorylase"/>
    <property type="match status" value="1"/>
</dbReference>
<dbReference type="Gene3D" id="3.40.50.2000">
    <property type="entry name" value="Glycogen Phosphorylase B"/>
    <property type="match status" value="2"/>
</dbReference>
<gene>
    <name evidence="5" type="primary">gtf3</name>
    <name evidence="8" type="ORF">H5R63_05600</name>
</gene>
<evidence type="ECO:0000259" key="6">
    <source>
        <dbReference type="Pfam" id="PF26334"/>
    </source>
</evidence>
<dbReference type="EC" id="2.4.1.-" evidence="5"/>
<comment type="caution">
    <text evidence="8">The sequence shown here is derived from an EMBL/GenBank/DDBJ whole genome shotgun (WGS) entry which is preliminary data.</text>
</comment>
<evidence type="ECO:0000256" key="5">
    <source>
        <dbReference type="HAMAP-Rule" id="MF_00841"/>
    </source>
</evidence>
<sequence>MRVHITNTHHMIGVAKLAQHMVTDIATKELGFREIGVFQYHDEGESKKSLNARFDGMLAGVEMGDVIVFQSPSWNSVEWDTALFKRTLVYDHLKRIIFIHDVIPLMWKSNRYLLEKWIKYYNMADVIIVPSQYMADFLRKHGLSVKKIVIQKMWDHKVDIDLGKENPQYTPIINFAGDPTNPEKYGFGGTWFNPNVKLRVFTSPKEWGVGRNIEFVGSMPDASLLNNLRHTGGFGLIWSGDPYWLEYMKMNCSFKLSTYLAAGLPVIVNSSTPARDIIEKKNLGIIADTLPEAIERVQTMTTAEYDKMVESINEFAKLIQGGYFTKRALTEAIFKAFYE</sequence>
<name>A0A7W3TZP1_9LACO</name>
<dbReference type="InterPro" id="IPR058592">
    <property type="entry name" value="Gtf3_C"/>
</dbReference>
<comment type="subunit">
    <text evidence="5">Homotetramer; a dimer of dimers.</text>
</comment>
<protein>
    <recommendedName>
        <fullName evidence="5">Glucosyltransferase 3</fullName>
        <ecNumber evidence="5">2.4.1.-</ecNumber>
    </recommendedName>
</protein>
<dbReference type="PIRSF" id="PIRSF007023">
    <property type="entry name" value="UDP-Galf_transf"/>
    <property type="match status" value="1"/>
</dbReference>
<dbReference type="Pfam" id="PF26334">
    <property type="entry name" value="Gtf3_N"/>
    <property type="match status" value="1"/>
</dbReference>
<evidence type="ECO:0000259" key="7">
    <source>
        <dbReference type="Pfam" id="PF26337"/>
    </source>
</evidence>
<dbReference type="Pfam" id="PF26337">
    <property type="entry name" value="Gtf3_C"/>
    <property type="match status" value="1"/>
</dbReference>
<dbReference type="Proteomes" id="UP000518255">
    <property type="component" value="Unassembled WGS sequence"/>
</dbReference>
<keyword evidence="3 5" id="KW-0808">Transferase</keyword>
<keyword evidence="4 5" id="KW-0547">Nucleotide-binding</keyword>
<proteinExistence type="inferred from homology"/>
<dbReference type="UniPathway" id="UPA00378"/>
<accession>A0A7W3TZP1</accession>
<evidence type="ECO:0000256" key="4">
    <source>
        <dbReference type="ARBA" id="ARBA00022741"/>
    </source>
</evidence>
<reference evidence="8 9" key="1">
    <citation type="submission" date="2020-07" db="EMBL/GenBank/DDBJ databases">
        <title>Description of Limosilactobacillus balticus sp. nov., Limosilactobacillus agrestis sp. nov., Limosilactobacillus albertensis sp. nov., Limosilactobacillus rudii sp. nov., Limosilactobacillus fastidiosus sp. nov., five novel Limosilactobacillus species isolated from the vertebrate gastrointestinal tract, and proposal of 6 subspecies of Limosilactobacillus reuteri adapted to the gastrointestinal tract of specific vertebrate hosts.</title>
        <authorList>
            <person name="Li F."/>
            <person name="Cheng C."/>
            <person name="Zheng J."/>
            <person name="Quevedo R.M."/>
            <person name="Li J."/>
            <person name="Roos S."/>
            <person name="Gaenzle M.G."/>
            <person name="Walter J."/>
        </authorList>
    </citation>
    <scope>NUCLEOTIDE SEQUENCE [LARGE SCALE GENOMIC DNA]</scope>
    <source>
        <strain evidence="8 9">WF-MA3-C</strain>
    </source>
</reference>
<organism evidence="8 9">
    <name type="scientific">Limosilactobacillus fastidiosus</name>
    <dbReference type="NCBI Taxonomy" id="2759855"/>
    <lineage>
        <taxon>Bacteria</taxon>
        <taxon>Bacillati</taxon>
        <taxon>Bacillota</taxon>
        <taxon>Bacilli</taxon>
        <taxon>Lactobacillales</taxon>
        <taxon>Lactobacillaceae</taxon>
        <taxon>Limosilactobacillus</taxon>
    </lineage>
</organism>
<feature type="binding site" evidence="5">
    <location>
        <position position="184"/>
    </location>
    <ligand>
        <name>UDP</name>
        <dbReference type="ChEBI" id="CHEBI:58223"/>
    </ligand>
</feature>
<feature type="domain" description="Glucosyltransferase 3-like N-terminal" evidence="6">
    <location>
        <begin position="3"/>
        <end position="153"/>
    </location>
</feature>
<dbReference type="InterPro" id="IPR043676">
    <property type="entry name" value="Gtf3"/>
</dbReference>
<dbReference type="GO" id="GO:0000166">
    <property type="term" value="F:nucleotide binding"/>
    <property type="evidence" value="ECO:0007669"/>
    <property type="project" value="UniProtKB-KW"/>
</dbReference>
<comment type="similarity">
    <text evidence="5">Belongs to the Gtf3 glucosyltransferase family.</text>
</comment>
<feature type="domain" description="Glucosyltransferase 3-like C-terminal" evidence="7">
    <location>
        <begin position="173"/>
        <end position="332"/>
    </location>
</feature>
<comment type="caution">
    <text evidence="5">Lacks conserved residue(s) required for the propagation of feature annotation.</text>
</comment>
<evidence type="ECO:0000313" key="9">
    <source>
        <dbReference type="Proteomes" id="UP000518255"/>
    </source>
</evidence>